<feature type="compositionally biased region" description="Basic and acidic residues" evidence="1">
    <location>
        <begin position="141"/>
        <end position="160"/>
    </location>
</feature>
<evidence type="ECO:0000313" key="3">
    <source>
        <dbReference type="EMBL" id="MEB8337405.1"/>
    </source>
</evidence>
<dbReference type="EMBL" id="JAOZYC010000046">
    <property type="protein sequence ID" value="MEB8337405.1"/>
    <property type="molecule type" value="Genomic_DNA"/>
</dbReference>
<evidence type="ECO:0000313" key="4">
    <source>
        <dbReference type="Proteomes" id="UP001354931"/>
    </source>
</evidence>
<feature type="region of interest" description="Disordered" evidence="1">
    <location>
        <begin position="133"/>
        <end position="175"/>
    </location>
</feature>
<sequence length="462" mass="48576">MVRPPVSDWEDVFGFSDDPTPGDAEMLGRLARGYRSVADDAGDALPLLSGLEDNQVGEGRAMDKLRDKLGDLTEQVRKLHSSYDQAAGALDTYAHSLLDVQHKADMALENGREAKERLESAAEAVKAAGADIGRLDAAQHPPDDHEVRASTRRALDEARAEQSSAQRRSDDAQGDLDAARALAEDARQVREEDASVAAQKLDDAREESVEGYSLWEKIRKVFSFVLGIISGVLGVLAMLVPGLQGIGLALSIASFVTGATAFGINMSMSAEKGEFNVLGIVLSSIGLFLGGGAVLKGVGSIAKSVTSAVKVGGASGGISKISSGLNQFRGEFKQIPEAMGKVRRNIWIAGKDFKKLPTDIAGAMKGIGSKIDDLAFLAKAARNPTGAVSSVLTNILANGFRVPASSLRLPTMDGLRGLTHAWTRTDVAGFALGVVGLGYGPLAYTGHTTPPVHDDSYLPGTP</sequence>
<feature type="transmembrane region" description="Helical" evidence="2">
    <location>
        <begin position="276"/>
        <end position="295"/>
    </location>
</feature>
<evidence type="ECO:0000256" key="1">
    <source>
        <dbReference type="SAM" id="MobiDB-lite"/>
    </source>
</evidence>
<keyword evidence="2" id="KW-0812">Transmembrane</keyword>
<name>A0ABU6F092_9ACTN</name>
<keyword evidence="4" id="KW-1185">Reference proteome</keyword>
<protein>
    <recommendedName>
        <fullName evidence="5">Chromosome partition protein Smc</fullName>
    </recommendedName>
</protein>
<organism evidence="3 4">
    <name type="scientific">Streptomyces endophyticus</name>
    <dbReference type="NCBI Taxonomy" id="714166"/>
    <lineage>
        <taxon>Bacteria</taxon>
        <taxon>Bacillati</taxon>
        <taxon>Actinomycetota</taxon>
        <taxon>Actinomycetes</taxon>
        <taxon>Kitasatosporales</taxon>
        <taxon>Streptomycetaceae</taxon>
        <taxon>Streptomyces</taxon>
    </lineage>
</organism>
<keyword evidence="2" id="KW-0472">Membrane</keyword>
<dbReference type="Proteomes" id="UP001354931">
    <property type="component" value="Unassembled WGS sequence"/>
</dbReference>
<evidence type="ECO:0008006" key="5">
    <source>
        <dbReference type="Google" id="ProtNLM"/>
    </source>
</evidence>
<comment type="caution">
    <text evidence="3">The sequence shown here is derived from an EMBL/GenBank/DDBJ whole genome shotgun (WGS) entry which is preliminary data.</text>
</comment>
<feature type="transmembrane region" description="Helical" evidence="2">
    <location>
        <begin position="221"/>
        <end position="240"/>
    </location>
</feature>
<gene>
    <name evidence="3" type="ORF">OKJ99_07730</name>
</gene>
<proteinExistence type="predicted"/>
<feature type="transmembrane region" description="Helical" evidence="2">
    <location>
        <begin position="246"/>
        <end position="264"/>
    </location>
</feature>
<reference evidence="3 4" key="1">
    <citation type="submission" date="2022-10" db="EMBL/GenBank/DDBJ databases">
        <authorList>
            <person name="Xie J."/>
            <person name="Shen N."/>
        </authorList>
    </citation>
    <scope>NUCLEOTIDE SEQUENCE [LARGE SCALE GENOMIC DNA]</scope>
    <source>
        <strain evidence="3 4">YIM65594</strain>
    </source>
</reference>
<dbReference type="RefSeq" id="WP_326015062.1">
    <property type="nucleotide sequence ID" value="NZ_JAOZYC010000046.1"/>
</dbReference>
<keyword evidence="2" id="KW-1133">Transmembrane helix</keyword>
<evidence type="ECO:0000256" key="2">
    <source>
        <dbReference type="SAM" id="Phobius"/>
    </source>
</evidence>
<accession>A0ABU6F092</accession>